<reference evidence="2 3" key="1">
    <citation type="journal article" date="2022" name="Int. J. Syst. Evol. Microbiol.">
        <title>Pseudomonas aegrilactucae sp. nov. and Pseudomonas morbosilactucae sp. nov., pathogens causing bacterial rot of lettuce in Japan.</title>
        <authorList>
            <person name="Sawada H."/>
            <person name="Fujikawa T."/>
            <person name="Satou M."/>
        </authorList>
    </citation>
    <scope>NUCLEOTIDE SEQUENCE [LARGE SCALE GENOMIC DNA]</scope>
    <source>
        <strain evidence="2 3">MAFF 302030</strain>
    </source>
</reference>
<gene>
    <name evidence="2" type="ORF">M1B34_17340</name>
</gene>
<dbReference type="SUPFAM" id="SSF143422">
    <property type="entry name" value="Transposase IS200-like"/>
    <property type="match status" value="1"/>
</dbReference>
<dbReference type="Pfam" id="PF01797">
    <property type="entry name" value="Y1_Tnp"/>
    <property type="match status" value="1"/>
</dbReference>
<reference evidence="2 3" key="2">
    <citation type="journal article" date="2023" name="Plant Pathol.">
        <title>Dismantling and reorganizing Pseudomonas marginalis sensu#lato.</title>
        <authorList>
            <person name="Sawada H."/>
            <person name="Fujikawa T."/>
            <person name="Satou M."/>
        </authorList>
    </citation>
    <scope>NUCLEOTIDE SEQUENCE [LARGE SCALE GENOMIC DNA]</scope>
    <source>
        <strain evidence="2 3">MAFF 302030</strain>
    </source>
</reference>
<dbReference type="NCBIfam" id="NF047646">
    <property type="entry name" value="REP_Tyr_transpos"/>
    <property type="match status" value="1"/>
</dbReference>
<dbReference type="InterPro" id="IPR036515">
    <property type="entry name" value="Transposase_17_sf"/>
</dbReference>
<sequence>MTHWPHAKRLRTGRYSQSGQLYLLTAVTLDRQPLFADWRCGRLLVGQFRQAQDQGLAGSLAWVVMPDHFHWLIELRHSSLSALMLATKSRSAREINARLGRSGRLWQKGFHDRAIRREENVQAVARYIIANPIRAGLVSRVQDYPLWDAIWV</sequence>
<dbReference type="SMART" id="SM01321">
    <property type="entry name" value="Y1_Tnp"/>
    <property type="match status" value="1"/>
</dbReference>
<dbReference type="Proteomes" id="UP001155059">
    <property type="component" value="Unassembled WGS sequence"/>
</dbReference>
<comment type="caution">
    <text evidence="2">The sequence shown here is derived from an EMBL/GenBank/DDBJ whole genome shotgun (WGS) entry which is preliminary data.</text>
</comment>
<organism evidence="2 3">
    <name type="scientific">Pseudomonas morbosilactucae</name>
    <dbReference type="NCBI Taxonomy" id="2938197"/>
    <lineage>
        <taxon>Bacteria</taxon>
        <taxon>Pseudomonadati</taxon>
        <taxon>Pseudomonadota</taxon>
        <taxon>Gammaproteobacteria</taxon>
        <taxon>Pseudomonadales</taxon>
        <taxon>Pseudomonadaceae</taxon>
        <taxon>Pseudomonas</taxon>
    </lineage>
</organism>
<dbReference type="Gene3D" id="3.30.70.1290">
    <property type="entry name" value="Transposase IS200-like"/>
    <property type="match status" value="1"/>
</dbReference>
<protein>
    <submittedName>
        <fullName evidence="2">Transposase</fullName>
    </submittedName>
</protein>
<dbReference type="GO" id="GO:0043565">
    <property type="term" value="F:sequence-specific DNA binding"/>
    <property type="evidence" value="ECO:0007669"/>
    <property type="project" value="TreeGrafter"/>
</dbReference>
<name>A0A9X1YZQ0_9PSED</name>
<proteinExistence type="predicted"/>
<dbReference type="PANTHER" id="PTHR36966">
    <property type="entry name" value="REP-ASSOCIATED TYROSINE TRANSPOSASE"/>
    <property type="match status" value="1"/>
</dbReference>
<dbReference type="GO" id="GO:0004803">
    <property type="term" value="F:transposase activity"/>
    <property type="evidence" value="ECO:0007669"/>
    <property type="project" value="InterPro"/>
</dbReference>
<evidence type="ECO:0000313" key="3">
    <source>
        <dbReference type="Proteomes" id="UP001155059"/>
    </source>
</evidence>
<dbReference type="AlphaFoldDB" id="A0A9X1YZQ0"/>
<dbReference type="RefSeq" id="WP_268265749.1">
    <property type="nucleotide sequence ID" value="NZ_JALQCW010000041.1"/>
</dbReference>
<evidence type="ECO:0000313" key="2">
    <source>
        <dbReference type="EMBL" id="MCK9799420.1"/>
    </source>
</evidence>
<dbReference type="InterPro" id="IPR052715">
    <property type="entry name" value="RAYT_transposase"/>
</dbReference>
<dbReference type="PANTHER" id="PTHR36966:SF1">
    <property type="entry name" value="REP-ASSOCIATED TYROSINE TRANSPOSASE"/>
    <property type="match status" value="1"/>
</dbReference>
<dbReference type="EMBL" id="JALQCW010000041">
    <property type="protein sequence ID" value="MCK9799420.1"/>
    <property type="molecule type" value="Genomic_DNA"/>
</dbReference>
<accession>A0A9X1YZQ0</accession>
<feature type="domain" description="Transposase IS200-like" evidence="1">
    <location>
        <begin position="17"/>
        <end position="131"/>
    </location>
</feature>
<dbReference type="GO" id="GO:0006313">
    <property type="term" value="P:DNA transposition"/>
    <property type="evidence" value="ECO:0007669"/>
    <property type="project" value="InterPro"/>
</dbReference>
<dbReference type="InterPro" id="IPR002686">
    <property type="entry name" value="Transposase_17"/>
</dbReference>
<evidence type="ECO:0000259" key="1">
    <source>
        <dbReference type="SMART" id="SM01321"/>
    </source>
</evidence>